<dbReference type="InterPro" id="IPR019557">
    <property type="entry name" value="AminoTfrase-like_pln_mobile"/>
</dbReference>
<reference evidence="4" key="2">
    <citation type="submission" date="2025-08" db="UniProtKB">
        <authorList>
            <consortium name="RefSeq"/>
        </authorList>
    </citation>
    <scope>IDENTIFICATION</scope>
    <source>
        <tissue evidence="4">Leaf</tissue>
    </source>
</reference>
<keyword evidence="3" id="KW-1185">Reference proteome</keyword>
<feature type="domain" description="Aminotransferase-like plant mobile" evidence="2">
    <location>
        <begin position="34"/>
        <end position="390"/>
    </location>
</feature>
<evidence type="ECO:0000313" key="3">
    <source>
        <dbReference type="Proteomes" id="UP000515123"/>
    </source>
</evidence>
<proteinExistence type="predicted"/>
<accession>A0A6P5F2L5</accession>
<evidence type="ECO:0000256" key="1">
    <source>
        <dbReference type="SAM" id="MobiDB-lite"/>
    </source>
</evidence>
<name>A0A6P5F2L5_ANACO</name>
<evidence type="ECO:0000313" key="4">
    <source>
        <dbReference type="RefSeq" id="XP_020090376.1"/>
    </source>
</evidence>
<organism evidence="3 4">
    <name type="scientific">Ananas comosus</name>
    <name type="common">Pineapple</name>
    <name type="synonym">Ananas ananas</name>
    <dbReference type="NCBI Taxonomy" id="4615"/>
    <lineage>
        <taxon>Eukaryota</taxon>
        <taxon>Viridiplantae</taxon>
        <taxon>Streptophyta</taxon>
        <taxon>Embryophyta</taxon>
        <taxon>Tracheophyta</taxon>
        <taxon>Spermatophyta</taxon>
        <taxon>Magnoliopsida</taxon>
        <taxon>Liliopsida</taxon>
        <taxon>Poales</taxon>
        <taxon>Bromeliaceae</taxon>
        <taxon>Bromelioideae</taxon>
        <taxon>Ananas</taxon>
    </lineage>
</organism>
<dbReference type="OrthoDB" id="784956at2759"/>
<feature type="region of interest" description="Disordered" evidence="1">
    <location>
        <begin position="471"/>
        <end position="559"/>
    </location>
</feature>
<dbReference type="PANTHER" id="PTHR46033:SF62">
    <property type="entry name" value="AMINOTRANSFERASE-LIKE PLANT MOBILE DOMAIN-CONTAINING PROTEIN"/>
    <property type="match status" value="1"/>
</dbReference>
<feature type="compositionally biased region" description="Pro residues" evidence="1">
    <location>
        <begin position="541"/>
        <end position="558"/>
    </location>
</feature>
<feature type="compositionally biased region" description="Basic residues" evidence="1">
    <location>
        <begin position="597"/>
        <end position="613"/>
    </location>
</feature>
<dbReference type="GO" id="GO:0010073">
    <property type="term" value="P:meristem maintenance"/>
    <property type="evidence" value="ECO:0007669"/>
    <property type="project" value="InterPro"/>
</dbReference>
<gene>
    <name evidence="4" type="primary">LOC109711642</name>
</gene>
<dbReference type="GeneID" id="109711642"/>
<evidence type="ECO:0000259" key="2">
    <source>
        <dbReference type="Pfam" id="PF10536"/>
    </source>
</evidence>
<protein>
    <submittedName>
        <fullName evidence="4">Serine/threonine-protein phosphatase 7 long form homolog</fullName>
    </submittedName>
</protein>
<feature type="compositionally biased region" description="Low complexity" evidence="1">
    <location>
        <begin position="493"/>
        <end position="506"/>
    </location>
</feature>
<sequence>MQGYSPVQFTEHGRKLNRWQCEHPAVLDLLRRAGFYYVSRLRRLQLDQSLLGALVERWRRETQSFHLRHGEMSITLMDVAVITGLPVDSAAVTGGGSYQWAELCGLLLRVVPEDIRGGEIKIDWLYQQFHDIPLDAPEAIVRATARVYILFQIGCSLFPNPSGNRVHLKWLPHLEDFDLCVALAWGAAALAHLYRALGNACIRGKVECCCFGTLVQIWAWDHLHIGRPEVVGPQPELVDMPLGCRWNTRLAFRDNVRTTDIEFYRDQLDQQLESQIIWRPYDDAVLETLPPFCLAGSQVWRSRTTLVCFHIIELHHPDRVLRQFGLLQHIPEPVLAIPRINSRGRADEDWAAYHASYIERWNDRLVDIAEVAPETDPDPIRATTVYMQWYWTITRRWISRPVQRPPLAYQPCGHVERVLVDIVQRSHYTIRRVLPDISGGGVLATLSQVADQMEAVLETLPTLPHYVPPGSADYGGASTSGHAPVYSPPMPSSPIGEPPYVDVTDPAPAPVPQDPARAGDIVYFRRRRRSRSIRTDQPSSSAPPRPDQPSSSAPPRPDILPAHATAVIEPVIEGAAIEHLDQLEILEPFDEHDVGRGRGRGRRRGRGGRGRRT</sequence>
<dbReference type="RefSeq" id="XP_020090376.1">
    <property type="nucleotide sequence ID" value="XM_020234787.1"/>
</dbReference>
<dbReference type="PANTHER" id="PTHR46033">
    <property type="entry name" value="PROTEIN MAIN-LIKE 2"/>
    <property type="match status" value="1"/>
</dbReference>
<dbReference type="Proteomes" id="UP000515123">
    <property type="component" value="Linkage group 6"/>
</dbReference>
<dbReference type="AlphaFoldDB" id="A0A6P5F2L5"/>
<feature type="region of interest" description="Disordered" evidence="1">
    <location>
        <begin position="585"/>
        <end position="613"/>
    </location>
</feature>
<reference evidence="3" key="1">
    <citation type="journal article" date="2015" name="Nat. Genet.">
        <title>The pineapple genome and the evolution of CAM photosynthesis.</title>
        <authorList>
            <person name="Ming R."/>
            <person name="VanBuren R."/>
            <person name="Wai C.M."/>
            <person name="Tang H."/>
            <person name="Schatz M.C."/>
            <person name="Bowers J.E."/>
            <person name="Lyons E."/>
            <person name="Wang M.L."/>
            <person name="Chen J."/>
            <person name="Biggers E."/>
            <person name="Zhang J."/>
            <person name="Huang L."/>
            <person name="Zhang L."/>
            <person name="Miao W."/>
            <person name="Zhang J."/>
            <person name="Ye Z."/>
            <person name="Miao C."/>
            <person name="Lin Z."/>
            <person name="Wang H."/>
            <person name="Zhou H."/>
            <person name="Yim W.C."/>
            <person name="Priest H.D."/>
            <person name="Zheng C."/>
            <person name="Woodhouse M."/>
            <person name="Edger P.P."/>
            <person name="Guyot R."/>
            <person name="Guo H.B."/>
            <person name="Guo H."/>
            <person name="Zheng G."/>
            <person name="Singh R."/>
            <person name="Sharma A."/>
            <person name="Min X."/>
            <person name="Zheng Y."/>
            <person name="Lee H."/>
            <person name="Gurtowski J."/>
            <person name="Sedlazeck F.J."/>
            <person name="Harkess A."/>
            <person name="McKain M.R."/>
            <person name="Liao Z."/>
            <person name="Fang J."/>
            <person name="Liu J."/>
            <person name="Zhang X."/>
            <person name="Zhang Q."/>
            <person name="Hu W."/>
            <person name="Qin Y."/>
            <person name="Wang K."/>
            <person name="Chen L.Y."/>
            <person name="Shirley N."/>
            <person name="Lin Y.R."/>
            <person name="Liu L.Y."/>
            <person name="Hernandez A.G."/>
            <person name="Wright C.L."/>
            <person name="Bulone V."/>
            <person name="Tuskan G.A."/>
            <person name="Heath K."/>
            <person name="Zee F."/>
            <person name="Moore P.H."/>
            <person name="Sunkar R."/>
            <person name="Leebens-Mack J.H."/>
            <person name="Mockler T."/>
            <person name="Bennetzen J.L."/>
            <person name="Freeling M."/>
            <person name="Sankoff D."/>
            <person name="Paterson A.H."/>
            <person name="Zhu X."/>
            <person name="Yang X."/>
            <person name="Smith J.A."/>
            <person name="Cushman J.C."/>
            <person name="Paull R.E."/>
            <person name="Yu Q."/>
        </authorList>
    </citation>
    <scope>NUCLEOTIDE SEQUENCE [LARGE SCALE GENOMIC DNA]</scope>
    <source>
        <strain evidence="3">cv. F153</strain>
    </source>
</reference>
<dbReference type="InterPro" id="IPR044824">
    <property type="entry name" value="MAIN-like"/>
</dbReference>
<dbReference type="Pfam" id="PF10536">
    <property type="entry name" value="PMD"/>
    <property type="match status" value="1"/>
</dbReference>